<proteinExistence type="predicted"/>
<feature type="compositionally biased region" description="Basic and acidic residues" evidence="1">
    <location>
        <begin position="73"/>
        <end position="86"/>
    </location>
</feature>
<dbReference type="EMBL" id="QKZI01000002">
    <property type="protein sequence ID" value="PZX05826.1"/>
    <property type="molecule type" value="Genomic_DNA"/>
</dbReference>
<feature type="region of interest" description="Disordered" evidence="1">
    <location>
        <begin position="62"/>
        <end position="86"/>
    </location>
</feature>
<dbReference type="InterPro" id="IPR042047">
    <property type="entry name" value="SleB_dom1"/>
</dbReference>
<protein>
    <submittedName>
        <fullName evidence="3">Cell wall hydrolase</fullName>
    </submittedName>
</protein>
<dbReference type="OrthoDB" id="1642705at2"/>
<dbReference type="Pfam" id="PF07486">
    <property type="entry name" value="Hydrolase_2"/>
    <property type="match status" value="1"/>
</dbReference>
<dbReference type="Proteomes" id="UP000248646">
    <property type="component" value="Unassembled WGS sequence"/>
</dbReference>
<evidence type="ECO:0000256" key="1">
    <source>
        <dbReference type="SAM" id="MobiDB-lite"/>
    </source>
</evidence>
<evidence type="ECO:0000259" key="2">
    <source>
        <dbReference type="Pfam" id="PF07486"/>
    </source>
</evidence>
<keyword evidence="4" id="KW-1185">Reference proteome</keyword>
<dbReference type="GO" id="GO:0016787">
    <property type="term" value="F:hydrolase activity"/>
    <property type="evidence" value="ECO:0007669"/>
    <property type="project" value="UniProtKB-KW"/>
</dbReference>
<sequence length="86" mass="9631">MAVVKSTTKQLELLARLVRADAESEGQQGMLMVENVGVNRVRVNCLDFKNIQNLDEMVFQSPGGFETTQKSCFDQRAREGEKKLAP</sequence>
<reference evidence="3 4" key="1">
    <citation type="submission" date="2018-06" db="EMBL/GenBank/DDBJ databases">
        <title>Genomic Encyclopedia of Type Strains, Phase IV (KMG-IV): sequencing the most valuable type-strain genomes for metagenomic binning, comparative biology and taxonomic classification.</title>
        <authorList>
            <person name="Goeker M."/>
        </authorList>
    </citation>
    <scope>NUCLEOTIDE SEQUENCE [LARGE SCALE GENOMIC DNA]</scope>
    <source>
        <strain evidence="3 4">DSM 5</strain>
    </source>
</reference>
<comment type="caution">
    <text evidence="3">The sequence shown here is derived from an EMBL/GenBank/DDBJ whole genome shotgun (WGS) entry which is preliminary data.</text>
</comment>
<evidence type="ECO:0000313" key="4">
    <source>
        <dbReference type="Proteomes" id="UP000248646"/>
    </source>
</evidence>
<dbReference type="Gene3D" id="1.10.10.2520">
    <property type="entry name" value="Cell wall hydrolase SleB, domain 1"/>
    <property type="match status" value="1"/>
</dbReference>
<organism evidence="3 4">
    <name type="scientific">Psychrobacillus insolitus</name>
    <dbReference type="NCBI Taxonomy" id="1461"/>
    <lineage>
        <taxon>Bacteria</taxon>
        <taxon>Bacillati</taxon>
        <taxon>Bacillota</taxon>
        <taxon>Bacilli</taxon>
        <taxon>Bacillales</taxon>
        <taxon>Bacillaceae</taxon>
        <taxon>Psychrobacillus</taxon>
    </lineage>
</organism>
<feature type="domain" description="Cell wall hydrolase SleB" evidence="2">
    <location>
        <begin position="24"/>
        <end position="84"/>
    </location>
</feature>
<accession>A0A2W7MHB0</accession>
<dbReference type="InterPro" id="IPR011105">
    <property type="entry name" value="Cell_wall_hydrolase_SleB"/>
</dbReference>
<gene>
    <name evidence="3" type="ORF">C7437_102292</name>
</gene>
<name>A0A2W7MHB0_9BACI</name>
<evidence type="ECO:0000313" key="3">
    <source>
        <dbReference type="EMBL" id="PZX05826.1"/>
    </source>
</evidence>
<dbReference type="AlphaFoldDB" id="A0A2W7MHB0"/>
<keyword evidence="3" id="KW-0378">Hydrolase</keyword>